<name>A0ACB8YVD0_CICIN</name>
<reference evidence="2" key="1">
    <citation type="journal article" date="2022" name="Mol. Ecol. Resour.">
        <title>The genomes of chicory, endive, great burdock and yacon provide insights into Asteraceae palaeo-polyploidization history and plant inulin production.</title>
        <authorList>
            <person name="Fan W."/>
            <person name="Wang S."/>
            <person name="Wang H."/>
            <person name="Wang A."/>
            <person name="Jiang F."/>
            <person name="Liu H."/>
            <person name="Zhao H."/>
            <person name="Xu D."/>
            <person name="Zhang Y."/>
        </authorList>
    </citation>
    <scope>NUCLEOTIDE SEQUENCE [LARGE SCALE GENOMIC DNA]</scope>
    <source>
        <strain evidence="2">cv. Punajuju</strain>
    </source>
</reference>
<dbReference type="Proteomes" id="UP001055811">
    <property type="component" value="Linkage Group LG09"/>
</dbReference>
<evidence type="ECO:0000313" key="2">
    <source>
        <dbReference type="Proteomes" id="UP001055811"/>
    </source>
</evidence>
<dbReference type="EMBL" id="CM042017">
    <property type="protein sequence ID" value="KAI3689073.1"/>
    <property type="molecule type" value="Genomic_DNA"/>
</dbReference>
<gene>
    <name evidence="1" type="ORF">L2E82_47021</name>
</gene>
<organism evidence="1 2">
    <name type="scientific">Cichorium intybus</name>
    <name type="common">Chicory</name>
    <dbReference type="NCBI Taxonomy" id="13427"/>
    <lineage>
        <taxon>Eukaryota</taxon>
        <taxon>Viridiplantae</taxon>
        <taxon>Streptophyta</taxon>
        <taxon>Embryophyta</taxon>
        <taxon>Tracheophyta</taxon>
        <taxon>Spermatophyta</taxon>
        <taxon>Magnoliopsida</taxon>
        <taxon>eudicotyledons</taxon>
        <taxon>Gunneridae</taxon>
        <taxon>Pentapetalae</taxon>
        <taxon>asterids</taxon>
        <taxon>campanulids</taxon>
        <taxon>Asterales</taxon>
        <taxon>Asteraceae</taxon>
        <taxon>Cichorioideae</taxon>
        <taxon>Cichorieae</taxon>
        <taxon>Cichoriinae</taxon>
        <taxon>Cichorium</taxon>
    </lineage>
</organism>
<protein>
    <submittedName>
        <fullName evidence="1">Uncharacterized protein</fullName>
    </submittedName>
</protein>
<reference evidence="1 2" key="2">
    <citation type="journal article" date="2022" name="Mol. Ecol. Resour.">
        <title>The genomes of chicory, endive, great burdock and yacon provide insights into Asteraceae paleo-polyploidization history and plant inulin production.</title>
        <authorList>
            <person name="Fan W."/>
            <person name="Wang S."/>
            <person name="Wang H."/>
            <person name="Wang A."/>
            <person name="Jiang F."/>
            <person name="Liu H."/>
            <person name="Zhao H."/>
            <person name="Xu D."/>
            <person name="Zhang Y."/>
        </authorList>
    </citation>
    <scope>NUCLEOTIDE SEQUENCE [LARGE SCALE GENOMIC DNA]</scope>
    <source>
        <strain evidence="2">cv. Punajuju</strain>
        <tissue evidence="1">Leaves</tissue>
    </source>
</reference>
<comment type="caution">
    <text evidence="1">The sequence shown here is derived from an EMBL/GenBank/DDBJ whole genome shotgun (WGS) entry which is preliminary data.</text>
</comment>
<evidence type="ECO:0000313" key="1">
    <source>
        <dbReference type="EMBL" id="KAI3689073.1"/>
    </source>
</evidence>
<keyword evidence="2" id="KW-1185">Reference proteome</keyword>
<proteinExistence type="predicted"/>
<accession>A0ACB8YVD0</accession>
<sequence>MTPSSAWACGTGGADCTPIQQGGPCSHPADSNQGHSNRKFQSSYDGKSEQGTTALVGGAGASTADLTSKGVSITCGGQFCRMLKRDSSL</sequence>